<dbReference type="Pfam" id="PF02875">
    <property type="entry name" value="Mur_ligase_C"/>
    <property type="match status" value="1"/>
</dbReference>
<feature type="domain" description="Mur ligase C-terminal" evidence="3">
    <location>
        <begin position="352"/>
        <end position="478"/>
    </location>
</feature>
<organism evidence="5">
    <name type="scientific">hydrothermal vent metagenome</name>
    <dbReference type="NCBI Taxonomy" id="652676"/>
    <lineage>
        <taxon>unclassified sequences</taxon>
        <taxon>metagenomes</taxon>
        <taxon>ecological metagenomes</taxon>
    </lineage>
</organism>
<dbReference type="EC" id="6.3.2.13" evidence="5"/>
<dbReference type="InterPro" id="IPR005761">
    <property type="entry name" value="UDP-N-AcMur-Glu-dNH2Pim_ligase"/>
</dbReference>
<dbReference type="InterPro" id="IPR035911">
    <property type="entry name" value="MurE/MurF_N"/>
</dbReference>
<dbReference type="InterPro" id="IPR000713">
    <property type="entry name" value="Mur_ligase_N"/>
</dbReference>
<dbReference type="NCBIfam" id="NF001124">
    <property type="entry name" value="PRK00139.1-2"/>
    <property type="match status" value="1"/>
</dbReference>
<dbReference type="InterPro" id="IPR036565">
    <property type="entry name" value="Mur-like_cat_sf"/>
</dbReference>
<keyword evidence="5" id="KW-0436">Ligase</keyword>
<dbReference type="NCBIfam" id="NF001126">
    <property type="entry name" value="PRK00139.1-4"/>
    <property type="match status" value="1"/>
</dbReference>
<dbReference type="InterPro" id="IPR013221">
    <property type="entry name" value="Mur_ligase_cen"/>
</dbReference>
<dbReference type="Pfam" id="PF08245">
    <property type="entry name" value="Mur_ligase_M"/>
    <property type="match status" value="1"/>
</dbReference>
<dbReference type="Gene3D" id="3.40.1390.10">
    <property type="entry name" value="MurE/MurF, N-terminal domain"/>
    <property type="match status" value="1"/>
</dbReference>
<evidence type="ECO:0000259" key="2">
    <source>
        <dbReference type="Pfam" id="PF01225"/>
    </source>
</evidence>
<dbReference type="Pfam" id="PF01225">
    <property type="entry name" value="Mur_ligase"/>
    <property type="match status" value="1"/>
</dbReference>
<dbReference type="AlphaFoldDB" id="A0A3B0YZF9"/>
<sequence>MMAAHPTTNGVLLGELLAGFSKNTVQAGIVVQGLASDSRNVQQGDLFLACHGLQIHGLEYMAQAIVQGAVAVAYDPEGCGNTEKILPDVSVPVFAVPDLSQRLGVIADRFYAKPSDEMHVIGITGTDGKTSVSHFISQALSEPEAPAGLLGTLGYGVYGALDAPTHTTPDALRLQSELAALRDRGVKHLAMEVSSHALHQYRSEGIRFHTAVLTQLSRDHLDYHGSLDAYADAKRRLFLTPGLKCAVLNAGDAFGRALAQKLADEVRVISWQSKQDVKPLAEEWLALRALRALPTGIALKVDSSFGEVEFESRLLGDFNAENLLAALGALLATGLSLNDAALRLSQVATVPGRMELFSAPGLPRVVIDFAHTPNALEAALRALRPHCSGELACVFGAGGDRDQGKRPQMGATAEHYADRVVVTSDNPRHEMPADIMAQIISGMAQPESVVMIENRGAAINSALMAAGEDDLVLVAGKGHETTQKIGDLKTAFSDRVYVSRWLAEAGS</sequence>
<dbReference type="GO" id="GO:0051301">
    <property type="term" value="P:cell division"/>
    <property type="evidence" value="ECO:0007669"/>
    <property type="project" value="InterPro"/>
</dbReference>
<dbReference type="SUPFAM" id="SSF63418">
    <property type="entry name" value="MurE/MurF N-terminal domain"/>
    <property type="match status" value="1"/>
</dbReference>
<evidence type="ECO:0000256" key="1">
    <source>
        <dbReference type="ARBA" id="ARBA00005898"/>
    </source>
</evidence>
<dbReference type="SUPFAM" id="SSF53244">
    <property type="entry name" value="MurD-like peptide ligases, peptide-binding domain"/>
    <property type="match status" value="1"/>
</dbReference>
<gene>
    <name evidence="5" type="ORF">MNBD_GAMMA15-111</name>
</gene>
<name>A0A3B0YZF9_9ZZZZ</name>
<dbReference type="PANTHER" id="PTHR23135">
    <property type="entry name" value="MUR LIGASE FAMILY MEMBER"/>
    <property type="match status" value="1"/>
</dbReference>
<evidence type="ECO:0000313" key="5">
    <source>
        <dbReference type="EMBL" id="VAW80662.1"/>
    </source>
</evidence>
<dbReference type="GO" id="GO:0005524">
    <property type="term" value="F:ATP binding"/>
    <property type="evidence" value="ECO:0007669"/>
    <property type="project" value="InterPro"/>
</dbReference>
<dbReference type="HAMAP" id="MF_00208">
    <property type="entry name" value="MurE"/>
    <property type="match status" value="1"/>
</dbReference>
<dbReference type="InterPro" id="IPR004101">
    <property type="entry name" value="Mur_ligase_C"/>
</dbReference>
<evidence type="ECO:0000259" key="3">
    <source>
        <dbReference type="Pfam" id="PF02875"/>
    </source>
</evidence>
<dbReference type="GO" id="GO:0008765">
    <property type="term" value="F:UDP-N-acetylmuramoylalanyl-D-glutamate-2,6-diaminopimelate ligase activity"/>
    <property type="evidence" value="ECO:0007669"/>
    <property type="project" value="UniProtKB-EC"/>
</dbReference>
<dbReference type="InterPro" id="IPR036615">
    <property type="entry name" value="Mur_ligase_C_dom_sf"/>
</dbReference>
<dbReference type="SUPFAM" id="SSF53623">
    <property type="entry name" value="MurD-like peptide ligases, catalytic domain"/>
    <property type="match status" value="1"/>
</dbReference>
<evidence type="ECO:0000259" key="4">
    <source>
        <dbReference type="Pfam" id="PF08245"/>
    </source>
</evidence>
<feature type="domain" description="Mur ligase central" evidence="4">
    <location>
        <begin position="123"/>
        <end position="329"/>
    </location>
</feature>
<accession>A0A3B0YZF9</accession>
<comment type="similarity">
    <text evidence="1">Belongs to the MurCDEF family. MurE subfamily.</text>
</comment>
<dbReference type="EMBL" id="UOFN01000130">
    <property type="protein sequence ID" value="VAW80662.1"/>
    <property type="molecule type" value="Genomic_DNA"/>
</dbReference>
<dbReference type="Gene3D" id="3.40.1190.10">
    <property type="entry name" value="Mur-like, catalytic domain"/>
    <property type="match status" value="1"/>
</dbReference>
<dbReference type="GO" id="GO:0008360">
    <property type="term" value="P:regulation of cell shape"/>
    <property type="evidence" value="ECO:0007669"/>
    <property type="project" value="InterPro"/>
</dbReference>
<dbReference type="GO" id="GO:0005737">
    <property type="term" value="C:cytoplasm"/>
    <property type="evidence" value="ECO:0007669"/>
    <property type="project" value="InterPro"/>
</dbReference>
<dbReference type="PANTHER" id="PTHR23135:SF4">
    <property type="entry name" value="UDP-N-ACETYLMURAMOYL-L-ALANYL-D-GLUTAMATE--2,6-DIAMINOPIMELATE LIGASE MURE HOMOLOG, CHLOROPLASTIC"/>
    <property type="match status" value="1"/>
</dbReference>
<feature type="domain" description="Mur ligase N-terminal catalytic" evidence="2">
    <location>
        <begin position="31"/>
        <end position="111"/>
    </location>
</feature>
<dbReference type="Gene3D" id="3.90.190.20">
    <property type="entry name" value="Mur ligase, C-terminal domain"/>
    <property type="match status" value="1"/>
</dbReference>
<protein>
    <submittedName>
        <fullName evidence="5">UDP-N-acetylmuramoylalanyl-D-glutamate--2,6-diaminopimelate ligase</fullName>
        <ecNumber evidence="5">6.3.2.13</ecNumber>
    </submittedName>
</protein>
<proteinExistence type="inferred from homology"/>
<reference evidence="5" key="1">
    <citation type="submission" date="2018-06" db="EMBL/GenBank/DDBJ databases">
        <authorList>
            <person name="Zhirakovskaya E."/>
        </authorList>
    </citation>
    <scope>NUCLEOTIDE SEQUENCE</scope>
</reference>
<dbReference type="NCBIfam" id="TIGR01085">
    <property type="entry name" value="murE"/>
    <property type="match status" value="1"/>
</dbReference>